<dbReference type="Proteomes" id="UP000652720">
    <property type="component" value="Unassembled WGS sequence"/>
</dbReference>
<reference evidence="4" key="3">
    <citation type="journal article" date="2019" name="Int. J. Syst. Evol. Microbiol.">
        <title>The Global Catalogue of Microorganisms (GCM) 10K type strain sequencing project: providing services to taxonomists for standard genome sequencing and annotation.</title>
        <authorList>
            <consortium name="The Broad Institute Genomics Platform"/>
            <consortium name="The Broad Institute Genome Sequencing Center for Infectious Disease"/>
            <person name="Wu L."/>
            <person name="Ma J."/>
        </authorList>
    </citation>
    <scope>NUCLEOTIDE SEQUENCE [LARGE SCALE GENOMIC DNA]</scope>
    <source>
        <strain evidence="4">CGMCC 1.8884</strain>
    </source>
</reference>
<dbReference type="EMBL" id="BMMA01000022">
    <property type="protein sequence ID" value="GGI87195.1"/>
    <property type="molecule type" value="Genomic_DNA"/>
</dbReference>
<reference evidence="3" key="1">
    <citation type="journal article" date="2014" name="Int. J. Syst. Evol. Microbiol.">
        <title>Complete genome of a new Firmicutes species belonging to the dominant human colonic microbiota ('Ruminococcus bicirculans') reveals two chromosomes and a selective capacity to utilize plant glucans.</title>
        <authorList>
            <consortium name="NISC Comparative Sequencing Program"/>
            <person name="Wegmann U."/>
            <person name="Louis P."/>
            <person name="Goesmann A."/>
            <person name="Henrissat B."/>
            <person name="Duncan S.H."/>
            <person name="Flint H.J."/>
        </authorList>
    </citation>
    <scope>NUCLEOTIDE SEQUENCE</scope>
    <source>
        <strain evidence="3">CGMCC 1.8884</strain>
    </source>
</reference>
<dbReference type="Proteomes" id="UP000630135">
    <property type="component" value="Unassembled WGS sequence"/>
</dbReference>
<dbReference type="AlphaFoldDB" id="A0AAV4K6N2"/>
<reference evidence="2" key="4">
    <citation type="submission" date="2023-08" db="EMBL/GenBank/DDBJ databases">
        <authorList>
            <person name="Sun Q."/>
            <person name="Zhou Y."/>
        </authorList>
    </citation>
    <scope>NUCLEOTIDE SEQUENCE</scope>
    <source>
        <strain evidence="3">CGMCC 1.8884</strain>
        <strain evidence="2">CGMCC 1.8885</strain>
    </source>
</reference>
<protein>
    <submittedName>
        <fullName evidence="2">Uncharacterized protein</fullName>
    </submittedName>
</protein>
<keyword evidence="4" id="KW-1185">Reference proteome</keyword>
<gene>
    <name evidence="3" type="ORF">GCM10008021_16290</name>
    <name evidence="2" type="ORF">GCM10010914_22050</name>
</gene>
<evidence type="ECO:0000313" key="4">
    <source>
        <dbReference type="Proteomes" id="UP000630135"/>
    </source>
</evidence>
<evidence type="ECO:0000313" key="5">
    <source>
        <dbReference type="Proteomes" id="UP000652720"/>
    </source>
</evidence>
<evidence type="ECO:0000256" key="1">
    <source>
        <dbReference type="SAM" id="MobiDB-lite"/>
    </source>
</evidence>
<evidence type="ECO:0000313" key="2">
    <source>
        <dbReference type="EMBL" id="GGI87195.1"/>
    </source>
</evidence>
<reference evidence="2" key="2">
    <citation type="journal article" date="2014" name="Int. J. Syst. Evol. Microbiol.">
        <title>Complete genome sequence of Corynebacterium casei LMG S-19264T (=DSM 44701T), isolated from a smear-ripened cheese.</title>
        <authorList>
            <consortium name="US DOE Joint Genome Institute (JGI-PGF)"/>
            <person name="Walter F."/>
            <person name="Albersmeier A."/>
            <person name="Kalinowski J."/>
            <person name="Ruckert C."/>
        </authorList>
    </citation>
    <scope>NUCLEOTIDE SEQUENCE</scope>
    <source>
        <strain evidence="2">CGMCC 1.8885</strain>
    </source>
</reference>
<accession>A0AAV4K6N2</accession>
<sequence>MKSKAVFLNTAGGDHEAAFNALYDAYSASQTALTEAESNAEASDSNSIRTRVIAKALEPLAQALGIELPAPGKRPAQDAAQQIAAQVAEKLEGLEALEAGRDEALELLAAAGLDLEALEGADSDDARSKVVEGWLGNLDALLDTAEGATAELSAYRYATEHGLDPQALLLTKGVEKLRQVERERQENGETVKETVWVVGEGDDAPLAADHFKPVLGALKREQKPTEQGTRWVSGQESREAANAGIATQTEIITAKGQDPAYEI</sequence>
<feature type="compositionally biased region" description="Polar residues" evidence="1">
    <location>
        <begin position="225"/>
        <end position="235"/>
    </location>
</feature>
<evidence type="ECO:0000313" key="3">
    <source>
        <dbReference type="EMBL" id="GGP29978.1"/>
    </source>
</evidence>
<name>A0AAV4K6N2_9DEIO</name>
<proteinExistence type="predicted"/>
<organism evidence="2 5">
    <name type="scientific">Deinococcus wulumuqiensis</name>
    <dbReference type="NCBI Taxonomy" id="980427"/>
    <lineage>
        <taxon>Bacteria</taxon>
        <taxon>Thermotogati</taxon>
        <taxon>Deinococcota</taxon>
        <taxon>Deinococci</taxon>
        <taxon>Deinococcales</taxon>
        <taxon>Deinococcaceae</taxon>
        <taxon>Deinococcus</taxon>
    </lineage>
</organism>
<feature type="region of interest" description="Disordered" evidence="1">
    <location>
        <begin position="222"/>
        <end position="245"/>
    </location>
</feature>
<comment type="caution">
    <text evidence="2">The sequence shown here is derived from an EMBL/GenBank/DDBJ whole genome shotgun (WGS) entry which is preliminary data.</text>
</comment>
<dbReference type="EMBL" id="BMLZ01000018">
    <property type="protein sequence ID" value="GGP29978.1"/>
    <property type="molecule type" value="Genomic_DNA"/>
</dbReference>